<dbReference type="RefSeq" id="WP_186856688.1">
    <property type="nucleotide sequence ID" value="NZ_JACOON010000001.1"/>
</dbReference>
<reference evidence="1 2" key="1">
    <citation type="submission" date="2020-08" db="EMBL/GenBank/DDBJ databases">
        <title>Genome public.</title>
        <authorList>
            <person name="Liu C."/>
            <person name="Sun Q."/>
        </authorList>
    </citation>
    <scope>NUCLEOTIDE SEQUENCE [LARGE SCALE GENOMIC DNA]</scope>
    <source>
        <strain evidence="1 2">NSJ-35</strain>
    </source>
</reference>
<dbReference type="EMBL" id="JACOON010000001">
    <property type="protein sequence ID" value="MBC5647173.1"/>
    <property type="molecule type" value="Genomic_DNA"/>
</dbReference>
<evidence type="ECO:0000313" key="1">
    <source>
        <dbReference type="EMBL" id="MBC5647173.1"/>
    </source>
</evidence>
<sequence length="277" mass="31808">MFYSNIEAVIPEKNIVCISPHYDDFLFFLGGYLIEMKEKGLLGGKKFTNISTFSRSNYQERDSEGNKDASLKRVQYATGIRLIEDLECLDALLGPHNYFYRIMGEEESQVRGKVLNEGEGEMEMAFGSYESMDAHDKEILARMKEAAGEYMMMEDTAIILPLSMKGHIDHFIVREAGLAAAKEAGESRRAAVYFAEDKPYAGMMNDAESKMNNDFIVGNNLVDKAFAHHPEKILELAFRHYPSQVDEVYNMGIRERSRYLRDLYHVSCECDRLYQYK</sequence>
<evidence type="ECO:0008006" key="3">
    <source>
        <dbReference type="Google" id="ProtNLM"/>
    </source>
</evidence>
<dbReference type="Gene3D" id="3.40.50.10320">
    <property type="entry name" value="LmbE-like"/>
    <property type="match status" value="1"/>
</dbReference>
<proteinExistence type="predicted"/>
<dbReference type="Proteomes" id="UP000606889">
    <property type="component" value="Unassembled WGS sequence"/>
</dbReference>
<evidence type="ECO:0000313" key="2">
    <source>
        <dbReference type="Proteomes" id="UP000606889"/>
    </source>
</evidence>
<accession>A0ABR7EDE5</accession>
<dbReference type="InterPro" id="IPR024078">
    <property type="entry name" value="LmbE-like_dom_sf"/>
</dbReference>
<gene>
    <name evidence="1" type="ORF">H8S18_02345</name>
</gene>
<keyword evidence="2" id="KW-1185">Reference proteome</keyword>
<comment type="caution">
    <text evidence="1">The sequence shown here is derived from an EMBL/GenBank/DDBJ whole genome shotgun (WGS) entry which is preliminary data.</text>
</comment>
<protein>
    <recommendedName>
        <fullName evidence="3">PIG-L family deacetylase</fullName>
    </recommendedName>
</protein>
<name>A0ABR7EDE5_9FIRM</name>
<dbReference type="SUPFAM" id="SSF102588">
    <property type="entry name" value="LmbE-like"/>
    <property type="match status" value="1"/>
</dbReference>
<organism evidence="1 2">
    <name type="scientific">Christensenella tenuis</name>
    <dbReference type="NCBI Taxonomy" id="2763033"/>
    <lineage>
        <taxon>Bacteria</taxon>
        <taxon>Bacillati</taxon>
        <taxon>Bacillota</taxon>
        <taxon>Clostridia</taxon>
        <taxon>Christensenellales</taxon>
        <taxon>Christensenellaceae</taxon>
        <taxon>Christensenella</taxon>
    </lineage>
</organism>